<organism evidence="1 2">
    <name type="scientific">Quercus suber</name>
    <name type="common">Cork oak</name>
    <dbReference type="NCBI Taxonomy" id="58331"/>
    <lineage>
        <taxon>Eukaryota</taxon>
        <taxon>Viridiplantae</taxon>
        <taxon>Streptophyta</taxon>
        <taxon>Embryophyta</taxon>
        <taxon>Tracheophyta</taxon>
        <taxon>Spermatophyta</taxon>
        <taxon>Magnoliopsida</taxon>
        <taxon>eudicotyledons</taxon>
        <taxon>Gunneridae</taxon>
        <taxon>Pentapetalae</taxon>
        <taxon>rosids</taxon>
        <taxon>fabids</taxon>
        <taxon>Fagales</taxon>
        <taxon>Fagaceae</taxon>
        <taxon>Quercus</taxon>
    </lineage>
</organism>
<proteinExistence type="predicted"/>
<dbReference type="EMBL" id="PKMF04000673">
    <property type="protein sequence ID" value="KAK7822240.1"/>
    <property type="molecule type" value="Genomic_DNA"/>
</dbReference>
<dbReference type="Proteomes" id="UP000237347">
    <property type="component" value="Unassembled WGS sequence"/>
</dbReference>
<sequence>MATKLPVVTTDIKYWHTGCYMEEIYTKPQFLKFISECGMSKKAIESLAMTTTSPILCTSFTSVVPCLLSRSNQIFKTCKDDVGMVVHLLDENIVLLGANLSVSGVDLAVFEKSLNCLILVKQSKAGQMNILTEDGSNVATNGSSKKHEMPTDKFWFENLANLTYLALPLATSDMLSIMMVDWDSQSKLHSTVYMKHQNISVGSRLNKRPCDVENSVLSHGSSIYLVSPSLNIFMMVVLSKSNQLAIVKPKYFSYYRIRGTPNEPFMASLERIMVEQYKISFWCDINT</sequence>
<evidence type="ECO:0000313" key="2">
    <source>
        <dbReference type="Proteomes" id="UP000237347"/>
    </source>
</evidence>
<evidence type="ECO:0000313" key="1">
    <source>
        <dbReference type="EMBL" id="KAK7822240.1"/>
    </source>
</evidence>
<name>A0AAW0J638_QUESU</name>
<gene>
    <name evidence="1" type="ORF">CFP56_036640</name>
</gene>
<keyword evidence="2" id="KW-1185">Reference proteome</keyword>
<dbReference type="AlphaFoldDB" id="A0AAW0J638"/>
<reference evidence="1 2" key="1">
    <citation type="journal article" date="2018" name="Sci. Data">
        <title>The draft genome sequence of cork oak.</title>
        <authorList>
            <person name="Ramos A.M."/>
            <person name="Usie A."/>
            <person name="Barbosa P."/>
            <person name="Barros P.M."/>
            <person name="Capote T."/>
            <person name="Chaves I."/>
            <person name="Simoes F."/>
            <person name="Abreu I."/>
            <person name="Carrasquinho I."/>
            <person name="Faro C."/>
            <person name="Guimaraes J.B."/>
            <person name="Mendonca D."/>
            <person name="Nobrega F."/>
            <person name="Rodrigues L."/>
            <person name="Saibo N.J.M."/>
            <person name="Varela M.C."/>
            <person name="Egas C."/>
            <person name="Matos J."/>
            <person name="Miguel C.M."/>
            <person name="Oliveira M.M."/>
            <person name="Ricardo C.P."/>
            <person name="Goncalves S."/>
        </authorList>
    </citation>
    <scope>NUCLEOTIDE SEQUENCE [LARGE SCALE GENOMIC DNA]</scope>
    <source>
        <strain evidence="2">cv. HL8</strain>
    </source>
</reference>
<protein>
    <submittedName>
        <fullName evidence="1">Uncharacterized protein</fullName>
    </submittedName>
</protein>
<accession>A0AAW0J638</accession>
<comment type="caution">
    <text evidence="1">The sequence shown here is derived from an EMBL/GenBank/DDBJ whole genome shotgun (WGS) entry which is preliminary data.</text>
</comment>